<organism evidence="13 14">
    <name type="scientific">Salana multivorans</name>
    <dbReference type="NCBI Taxonomy" id="120377"/>
    <lineage>
        <taxon>Bacteria</taxon>
        <taxon>Bacillati</taxon>
        <taxon>Actinomycetota</taxon>
        <taxon>Actinomycetes</taxon>
        <taxon>Micrococcales</taxon>
        <taxon>Beutenbergiaceae</taxon>
        <taxon>Salana</taxon>
    </lineage>
</organism>
<dbReference type="RefSeq" id="WP_123738021.1">
    <property type="nucleotide sequence ID" value="NZ_RKHQ01000001.1"/>
</dbReference>
<evidence type="ECO:0000256" key="5">
    <source>
        <dbReference type="ARBA" id="ARBA00013189"/>
    </source>
</evidence>
<evidence type="ECO:0000256" key="9">
    <source>
        <dbReference type="ARBA" id="ARBA00023277"/>
    </source>
</evidence>
<evidence type="ECO:0000313" key="13">
    <source>
        <dbReference type="EMBL" id="ROR95743.1"/>
    </source>
</evidence>
<evidence type="ECO:0000256" key="10">
    <source>
        <dbReference type="ARBA" id="ARBA00031367"/>
    </source>
</evidence>
<evidence type="ECO:0000256" key="7">
    <source>
        <dbReference type="ARBA" id="ARBA00023027"/>
    </source>
</evidence>
<dbReference type="InterPro" id="IPR005886">
    <property type="entry name" value="UDP_G4E"/>
</dbReference>
<dbReference type="UniPathway" id="UPA00214"/>
<evidence type="ECO:0000256" key="2">
    <source>
        <dbReference type="ARBA" id="ARBA00001911"/>
    </source>
</evidence>
<comment type="catalytic activity">
    <reaction evidence="1">
        <text>UDP-alpha-D-glucose = UDP-alpha-D-galactose</text>
        <dbReference type="Rhea" id="RHEA:22168"/>
        <dbReference type="ChEBI" id="CHEBI:58885"/>
        <dbReference type="ChEBI" id="CHEBI:66914"/>
        <dbReference type="EC" id="5.1.3.2"/>
    </reaction>
</comment>
<evidence type="ECO:0000256" key="4">
    <source>
        <dbReference type="ARBA" id="ARBA00007637"/>
    </source>
</evidence>
<dbReference type="PANTHER" id="PTHR43725:SF53">
    <property type="entry name" value="UDP-ARABINOSE 4-EPIMERASE 1"/>
    <property type="match status" value="1"/>
</dbReference>
<dbReference type="SUPFAM" id="SSF51735">
    <property type="entry name" value="NAD(P)-binding Rossmann-fold domains"/>
    <property type="match status" value="1"/>
</dbReference>
<dbReference type="InterPro" id="IPR036291">
    <property type="entry name" value="NAD(P)-bd_dom_sf"/>
</dbReference>
<accession>A0A3N2D7H5</accession>
<dbReference type="GO" id="GO:0033499">
    <property type="term" value="P:galactose catabolic process via UDP-galactose, Leloir pathway"/>
    <property type="evidence" value="ECO:0007669"/>
    <property type="project" value="TreeGrafter"/>
</dbReference>
<dbReference type="EMBL" id="RKHQ01000001">
    <property type="protein sequence ID" value="ROR95743.1"/>
    <property type="molecule type" value="Genomic_DNA"/>
</dbReference>
<dbReference type="Pfam" id="PF01370">
    <property type="entry name" value="Epimerase"/>
    <property type="match status" value="1"/>
</dbReference>
<protein>
    <recommendedName>
        <fullName evidence="6">UDP-glucose 4-epimerase</fullName>
        <ecNumber evidence="5">5.1.3.2</ecNumber>
    </recommendedName>
    <alternativeName>
        <fullName evidence="11">Galactowaldenase</fullName>
    </alternativeName>
    <alternativeName>
        <fullName evidence="10">UDP-galactose 4-epimerase</fullName>
    </alternativeName>
</protein>
<evidence type="ECO:0000313" key="14">
    <source>
        <dbReference type="Proteomes" id="UP000275356"/>
    </source>
</evidence>
<comment type="pathway">
    <text evidence="3">Carbohydrate metabolism; galactose metabolism.</text>
</comment>
<dbReference type="NCBIfam" id="TIGR01179">
    <property type="entry name" value="galE"/>
    <property type="match status" value="1"/>
</dbReference>
<keyword evidence="14" id="KW-1185">Reference proteome</keyword>
<dbReference type="GO" id="GO:0003978">
    <property type="term" value="F:UDP-glucose 4-epimerase activity"/>
    <property type="evidence" value="ECO:0007669"/>
    <property type="project" value="UniProtKB-EC"/>
</dbReference>
<proteinExistence type="inferred from homology"/>
<evidence type="ECO:0000259" key="12">
    <source>
        <dbReference type="Pfam" id="PF01370"/>
    </source>
</evidence>
<feature type="domain" description="NAD-dependent epimerase/dehydratase" evidence="12">
    <location>
        <begin position="3"/>
        <end position="250"/>
    </location>
</feature>
<dbReference type="AlphaFoldDB" id="A0A3N2D7H5"/>
<evidence type="ECO:0000256" key="8">
    <source>
        <dbReference type="ARBA" id="ARBA00023235"/>
    </source>
</evidence>
<sequence>MSVLVVGGAGYIGSHVVRLLSEAGTDVVVVDDLSTSSRERVAGVPLVELDVAAFDATARLGQVIRDHDVDAVIHFAAKKQVGESVARPLYYYQQNVGGLVNLLAAMEQEGVSSIIFSSSAAVYGESLDPVVDESAPTNPINPYGATKLVGEWLLSDCERAWGLRWVALRYFNVAGTGWPELSDTAVMNLIPMVLERLVAGEAPRIFGDDYETPDGTCIRDYVHVADLAAAHVAALEALRDGLPSTVFNVGTGAGSSVTEVIDAVEQVSGIDIAPLVEPRRPGDPPSLVANADLIESRLGFRARRGLGEIVESAWRAWARPEADAS</sequence>
<dbReference type="Gene3D" id="3.40.50.720">
    <property type="entry name" value="NAD(P)-binding Rossmann-like Domain"/>
    <property type="match status" value="1"/>
</dbReference>
<reference evidence="13 14" key="1">
    <citation type="submission" date="2018-11" db="EMBL/GenBank/DDBJ databases">
        <title>Sequencing the genomes of 1000 actinobacteria strains.</title>
        <authorList>
            <person name="Klenk H.-P."/>
        </authorList>
    </citation>
    <scope>NUCLEOTIDE SEQUENCE [LARGE SCALE GENOMIC DNA]</scope>
    <source>
        <strain evidence="13 14">DSM 13521</strain>
    </source>
</reference>
<comment type="caution">
    <text evidence="13">The sequence shown here is derived from an EMBL/GenBank/DDBJ whole genome shotgun (WGS) entry which is preliminary data.</text>
</comment>
<evidence type="ECO:0000256" key="3">
    <source>
        <dbReference type="ARBA" id="ARBA00004947"/>
    </source>
</evidence>
<comment type="cofactor">
    <cofactor evidence="2">
        <name>NAD(+)</name>
        <dbReference type="ChEBI" id="CHEBI:57540"/>
    </cofactor>
</comment>
<keyword evidence="8" id="KW-0413">Isomerase</keyword>
<dbReference type="Proteomes" id="UP000275356">
    <property type="component" value="Unassembled WGS sequence"/>
</dbReference>
<keyword evidence="9" id="KW-0119">Carbohydrate metabolism</keyword>
<comment type="similarity">
    <text evidence="4">Belongs to the NAD(P)-dependent epimerase/dehydratase family.</text>
</comment>
<dbReference type="OrthoDB" id="9801785at2"/>
<dbReference type="InterPro" id="IPR001509">
    <property type="entry name" value="Epimerase_deHydtase"/>
</dbReference>
<dbReference type="Gene3D" id="3.90.25.10">
    <property type="entry name" value="UDP-galactose 4-epimerase, domain 1"/>
    <property type="match status" value="1"/>
</dbReference>
<evidence type="ECO:0000256" key="11">
    <source>
        <dbReference type="ARBA" id="ARBA00033067"/>
    </source>
</evidence>
<evidence type="ECO:0000256" key="1">
    <source>
        <dbReference type="ARBA" id="ARBA00000083"/>
    </source>
</evidence>
<keyword evidence="7" id="KW-0520">NAD</keyword>
<evidence type="ECO:0000256" key="6">
    <source>
        <dbReference type="ARBA" id="ARBA00018569"/>
    </source>
</evidence>
<dbReference type="EC" id="5.1.3.2" evidence="5"/>
<dbReference type="PANTHER" id="PTHR43725">
    <property type="entry name" value="UDP-GLUCOSE 4-EPIMERASE"/>
    <property type="match status" value="1"/>
</dbReference>
<gene>
    <name evidence="13" type="ORF">EDD28_0305</name>
</gene>
<name>A0A3N2D7H5_9MICO</name>